<dbReference type="RefSeq" id="WP_128228860.1">
    <property type="nucleotide sequence ID" value="NZ_SACR01000003.1"/>
</dbReference>
<dbReference type="HAMAP" id="MF_00688">
    <property type="entry name" value="Leu_Phe_trans"/>
    <property type="match status" value="1"/>
</dbReference>
<evidence type="ECO:0000313" key="7">
    <source>
        <dbReference type="Proteomes" id="UP000285575"/>
    </source>
</evidence>
<comment type="catalytic activity">
    <reaction evidence="4">
        <text>N-terminal L-lysyl-[protein] + L-leucyl-tRNA(Leu) = N-terminal L-leucyl-L-lysyl-[protein] + tRNA(Leu) + H(+)</text>
        <dbReference type="Rhea" id="RHEA:12340"/>
        <dbReference type="Rhea" id="RHEA-COMP:9613"/>
        <dbReference type="Rhea" id="RHEA-COMP:9622"/>
        <dbReference type="Rhea" id="RHEA-COMP:12670"/>
        <dbReference type="Rhea" id="RHEA-COMP:12671"/>
        <dbReference type="ChEBI" id="CHEBI:15378"/>
        <dbReference type="ChEBI" id="CHEBI:65249"/>
        <dbReference type="ChEBI" id="CHEBI:78442"/>
        <dbReference type="ChEBI" id="CHEBI:78494"/>
        <dbReference type="ChEBI" id="CHEBI:133043"/>
        <dbReference type="EC" id="2.3.2.6"/>
    </reaction>
</comment>
<sequence length="245" mass="26608">MIPWLEPGQPLPPASTALGPDSDAPGLVAAGGGLAPERLEEAYRSGLFPWYSAGQPVLWWSPEPRMVLPTAAFRLSHSLKKTLRRFRRTPGCEIRFDSAFEAVIQACAGTPREGQDGTWIVPAMVAAYTAWHRAGRVHSVETWVDGQLVGGLYFVAIGRMCFGESMFAHRTDASKIALAAFVAAARARGVALIDCQQNTRHLASFGAHEIPRREFLAHVTAAAGSAEVQPWAYDEAAWRLLDEAA</sequence>
<dbReference type="InterPro" id="IPR042203">
    <property type="entry name" value="Leu/Phe-tRNA_Trfase_C"/>
</dbReference>
<comment type="catalytic activity">
    <reaction evidence="4">
        <text>N-terminal L-arginyl-[protein] + L-leucyl-tRNA(Leu) = N-terminal L-leucyl-L-arginyl-[protein] + tRNA(Leu) + H(+)</text>
        <dbReference type="Rhea" id="RHEA:50416"/>
        <dbReference type="Rhea" id="RHEA-COMP:9613"/>
        <dbReference type="Rhea" id="RHEA-COMP:9622"/>
        <dbReference type="Rhea" id="RHEA-COMP:12672"/>
        <dbReference type="Rhea" id="RHEA-COMP:12673"/>
        <dbReference type="ChEBI" id="CHEBI:15378"/>
        <dbReference type="ChEBI" id="CHEBI:64719"/>
        <dbReference type="ChEBI" id="CHEBI:78442"/>
        <dbReference type="ChEBI" id="CHEBI:78494"/>
        <dbReference type="ChEBI" id="CHEBI:133044"/>
        <dbReference type="EC" id="2.3.2.6"/>
    </reaction>
</comment>
<comment type="function">
    <text evidence="4">Functions in the N-end rule pathway of protein degradation where it conjugates Leu, Phe and, less efficiently, Met from aminoacyl-tRNAs to the N-termini of proteins containing an N-terminal arginine or lysine.</text>
</comment>
<comment type="catalytic activity">
    <reaction evidence="4">
        <text>L-phenylalanyl-tRNA(Phe) + an N-terminal L-alpha-aminoacyl-[protein] = an N-terminal L-phenylalanyl-L-alpha-aminoacyl-[protein] + tRNA(Phe)</text>
        <dbReference type="Rhea" id="RHEA:43632"/>
        <dbReference type="Rhea" id="RHEA-COMP:9668"/>
        <dbReference type="Rhea" id="RHEA-COMP:9699"/>
        <dbReference type="Rhea" id="RHEA-COMP:10636"/>
        <dbReference type="Rhea" id="RHEA-COMP:10637"/>
        <dbReference type="ChEBI" id="CHEBI:78442"/>
        <dbReference type="ChEBI" id="CHEBI:78531"/>
        <dbReference type="ChEBI" id="CHEBI:78597"/>
        <dbReference type="ChEBI" id="CHEBI:83561"/>
        <dbReference type="EC" id="2.3.2.6"/>
    </reaction>
</comment>
<dbReference type="SUPFAM" id="SSF55729">
    <property type="entry name" value="Acyl-CoA N-acyltransferases (Nat)"/>
    <property type="match status" value="1"/>
</dbReference>
<dbReference type="InterPro" id="IPR016181">
    <property type="entry name" value="Acyl_CoA_acyltransferase"/>
</dbReference>
<evidence type="ECO:0000313" key="6">
    <source>
        <dbReference type="EMBL" id="RVU46500.1"/>
    </source>
</evidence>
<proteinExistence type="inferred from homology"/>
<dbReference type="OrthoDB" id="9790282at2"/>
<evidence type="ECO:0000256" key="2">
    <source>
        <dbReference type="ARBA" id="ARBA00022679"/>
    </source>
</evidence>
<dbReference type="InterPro" id="IPR004616">
    <property type="entry name" value="Leu/Phe-tRNA_Trfase"/>
</dbReference>
<dbReference type="EMBL" id="SACR01000003">
    <property type="protein sequence ID" value="RVU46500.1"/>
    <property type="molecule type" value="Genomic_DNA"/>
</dbReference>
<dbReference type="GO" id="GO:0008914">
    <property type="term" value="F:leucyl-tRNA--protein transferase activity"/>
    <property type="evidence" value="ECO:0007669"/>
    <property type="project" value="UniProtKB-UniRule"/>
</dbReference>
<dbReference type="EC" id="2.3.2.6" evidence="4"/>
<comment type="caution">
    <text evidence="6">The sequence shown here is derived from an EMBL/GenBank/DDBJ whole genome shotgun (WGS) entry which is preliminary data.</text>
</comment>
<dbReference type="AlphaFoldDB" id="A0A437RI94"/>
<comment type="similarity">
    <text evidence="4">Belongs to the L/F-transferase family.</text>
</comment>
<dbReference type="PANTHER" id="PTHR30098">
    <property type="entry name" value="LEUCYL/PHENYLALANYL-TRNA--PROTEIN TRANSFERASE"/>
    <property type="match status" value="1"/>
</dbReference>
<dbReference type="NCBIfam" id="TIGR00667">
    <property type="entry name" value="aat"/>
    <property type="match status" value="1"/>
</dbReference>
<name>A0A437RI94_9BURK</name>
<comment type="subcellular location">
    <subcellularLocation>
        <location evidence="4">Cytoplasm</location>
    </subcellularLocation>
</comment>
<evidence type="ECO:0000256" key="5">
    <source>
        <dbReference type="SAM" id="MobiDB-lite"/>
    </source>
</evidence>
<evidence type="ECO:0000256" key="3">
    <source>
        <dbReference type="ARBA" id="ARBA00023315"/>
    </source>
</evidence>
<feature type="region of interest" description="Disordered" evidence="5">
    <location>
        <begin position="1"/>
        <end position="25"/>
    </location>
</feature>
<organism evidence="6 7">
    <name type="scientific">Rubrivivax rivuli</name>
    <dbReference type="NCBI Taxonomy" id="1862385"/>
    <lineage>
        <taxon>Bacteria</taxon>
        <taxon>Pseudomonadati</taxon>
        <taxon>Pseudomonadota</taxon>
        <taxon>Betaproteobacteria</taxon>
        <taxon>Burkholderiales</taxon>
        <taxon>Sphaerotilaceae</taxon>
        <taxon>Rubrivivax</taxon>
    </lineage>
</organism>
<dbReference type="InterPro" id="IPR042221">
    <property type="entry name" value="Leu/Phe-tRNA_Trfase_N"/>
</dbReference>
<accession>A0A437RI94</accession>
<evidence type="ECO:0000256" key="1">
    <source>
        <dbReference type="ARBA" id="ARBA00022490"/>
    </source>
</evidence>
<dbReference type="GO" id="GO:0005737">
    <property type="term" value="C:cytoplasm"/>
    <property type="evidence" value="ECO:0007669"/>
    <property type="project" value="UniProtKB-SubCell"/>
</dbReference>
<dbReference type="Pfam" id="PF03588">
    <property type="entry name" value="Leu_Phe_trans"/>
    <property type="match status" value="1"/>
</dbReference>
<keyword evidence="3 4" id="KW-0012">Acyltransferase</keyword>
<evidence type="ECO:0000256" key="4">
    <source>
        <dbReference type="HAMAP-Rule" id="MF_00688"/>
    </source>
</evidence>
<dbReference type="Gene3D" id="3.40.630.70">
    <property type="entry name" value="Leucyl/phenylalanyl-tRNA-protein transferase, C-terminal domain"/>
    <property type="match status" value="1"/>
</dbReference>
<protein>
    <recommendedName>
        <fullName evidence="4">Leucyl/phenylalanyl-tRNA--protein transferase</fullName>
        <ecNumber evidence="4">2.3.2.6</ecNumber>
    </recommendedName>
    <alternativeName>
        <fullName evidence="4">L/F-transferase</fullName>
    </alternativeName>
    <alternativeName>
        <fullName evidence="4">Leucyltransferase</fullName>
    </alternativeName>
    <alternativeName>
        <fullName evidence="4">Phenyalanyltransferase</fullName>
    </alternativeName>
</protein>
<dbReference type="GO" id="GO:0030163">
    <property type="term" value="P:protein catabolic process"/>
    <property type="evidence" value="ECO:0007669"/>
    <property type="project" value="UniProtKB-UniRule"/>
</dbReference>
<dbReference type="PANTHER" id="PTHR30098:SF2">
    <property type="entry name" value="LEUCYL_PHENYLALANYL-TRNA--PROTEIN TRANSFERASE"/>
    <property type="match status" value="1"/>
</dbReference>
<keyword evidence="7" id="KW-1185">Reference proteome</keyword>
<dbReference type="Gene3D" id="3.30.70.3550">
    <property type="entry name" value="Leucyl/phenylalanyl-tRNA-protein transferase, N-terminal domain"/>
    <property type="match status" value="1"/>
</dbReference>
<keyword evidence="2 4" id="KW-0808">Transferase</keyword>
<keyword evidence="1 4" id="KW-0963">Cytoplasm</keyword>
<gene>
    <name evidence="4" type="primary">aat</name>
    <name evidence="6" type="ORF">EOE66_11820</name>
</gene>
<reference evidence="6 7" key="1">
    <citation type="submission" date="2019-01" db="EMBL/GenBank/DDBJ databases">
        <authorList>
            <person name="Chen W.-M."/>
        </authorList>
    </citation>
    <scope>NUCLEOTIDE SEQUENCE [LARGE SCALE GENOMIC DNA]</scope>
    <source>
        <strain evidence="6 7">KYPY4</strain>
    </source>
</reference>
<dbReference type="Proteomes" id="UP000285575">
    <property type="component" value="Unassembled WGS sequence"/>
</dbReference>